<evidence type="ECO:0000256" key="7">
    <source>
        <dbReference type="ARBA" id="ARBA00023098"/>
    </source>
</evidence>
<keyword evidence="5" id="KW-0276">Fatty acid metabolism</keyword>
<feature type="transmembrane region" description="Helical" evidence="10">
    <location>
        <begin position="118"/>
        <end position="136"/>
    </location>
</feature>
<keyword evidence="12" id="KW-1185">Reference proteome</keyword>
<feature type="transmembrane region" description="Helical" evidence="10">
    <location>
        <begin position="12"/>
        <end position="33"/>
    </location>
</feature>
<evidence type="ECO:0000256" key="5">
    <source>
        <dbReference type="ARBA" id="ARBA00022832"/>
    </source>
</evidence>
<name>A0A834STL5_9FABA</name>
<keyword evidence="6 10" id="KW-1133">Transmembrane helix</keyword>
<comment type="subcellular location">
    <subcellularLocation>
        <location evidence="1">Membrane</location>
        <topology evidence="1">Multi-pass membrane protein</topology>
    </subcellularLocation>
</comment>
<evidence type="ECO:0000256" key="8">
    <source>
        <dbReference type="ARBA" id="ARBA00023136"/>
    </source>
</evidence>
<reference evidence="11" key="1">
    <citation type="submission" date="2020-09" db="EMBL/GenBank/DDBJ databases">
        <title>Genome-Enabled Discovery of Anthraquinone Biosynthesis in Senna tora.</title>
        <authorList>
            <person name="Kang S.-H."/>
            <person name="Pandey R.P."/>
            <person name="Lee C.-M."/>
            <person name="Sim J.-S."/>
            <person name="Jeong J.-T."/>
            <person name="Choi B.-S."/>
            <person name="Jung M."/>
            <person name="Ginzburg D."/>
            <person name="Zhao K."/>
            <person name="Won S.Y."/>
            <person name="Oh T.-J."/>
            <person name="Yu Y."/>
            <person name="Kim N.-H."/>
            <person name="Lee O.R."/>
            <person name="Lee T.-H."/>
            <person name="Bashyal P."/>
            <person name="Kim T.-S."/>
            <person name="Lee W.-H."/>
            <person name="Kawkins C."/>
            <person name="Kim C.-K."/>
            <person name="Kim J.S."/>
            <person name="Ahn B.O."/>
            <person name="Rhee S.Y."/>
            <person name="Sohng J.K."/>
        </authorList>
    </citation>
    <scope>NUCLEOTIDE SEQUENCE</scope>
    <source>
        <tissue evidence="11">Leaf</tissue>
    </source>
</reference>
<dbReference type="InterPro" id="IPR002076">
    <property type="entry name" value="ELO_fam"/>
</dbReference>
<evidence type="ECO:0000256" key="10">
    <source>
        <dbReference type="SAM" id="Phobius"/>
    </source>
</evidence>
<dbReference type="GO" id="GO:0030148">
    <property type="term" value="P:sphingolipid biosynthetic process"/>
    <property type="evidence" value="ECO:0007669"/>
    <property type="project" value="TreeGrafter"/>
</dbReference>
<dbReference type="GO" id="GO:0005789">
    <property type="term" value="C:endoplasmic reticulum membrane"/>
    <property type="evidence" value="ECO:0007669"/>
    <property type="project" value="TreeGrafter"/>
</dbReference>
<gene>
    <name evidence="11" type="ORF">G2W53_036497</name>
</gene>
<evidence type="ECO:0000256" key="2">
    <source>
        <dbReference type="ARBA" id="ARBA00022516"/>
    </source>
</evidence>
<dbReference type="GO" id="GO:0042761">
    <property type="term" value="P:very long-chain fatty acid biosynthetic process"/>
    <property type="evidence" value="ECO:0007669"/>
    <property type="project" value="TreeGrafter"/>
</dbReference>
<protein>
    <submittedName>
        <fullName evidence="11">Elongation of fatty acids protein 3-like</fullName>
    </submittedName>
</protein>
<dbReference type="Proteomes" id="UP000634136">
    <property type="component" value="Unassembled WGS sequence"/>
</dbReference>
<dbReference type="Pfam" id="PF01151">
    <property type="entry name" value="ELO"/>
    <property type="match status" value="1"/>
</dbReference>
<feature type="transmembrane region" description="Helical" evidence="10">
    <location>
        <begin position="148"/>
        <end position="175"/>
    </location>
</feature>
<dbReference type="GO" id="GO:0019367">
    <property type="term" value="P:fatty acid elongation, saturated fatty acid"/>
    <property type="evidence" value="ECO:0007669"/>
    <property type="project" value="TreeGrafter"/>
</dbReference>
<evidence type="ECO:0000256" key="1">
    <source>
        <dbReference type="ARBA" id="ARBA00004141"/>
    </source>
</evidence>
<dbReference type="PANTHER" id="PTHR11157">
    <property type="entry name" value="FATTY ACID ACYL TRANSFERASE-RELATED"/>
    <property type="match status" value="1"/>
</dbReference>
<evidence type="ECO:0000256" key="6">
    <source>
        <dbReference type="ARBA" id="ARBA00022989"/>
    </source>
</evidence>
<accession>A0A834STL5</accession>
<keyword evidence="7" id="KW-0443">Lipid metabolism</keyword>
<feature type="transmembrane region" description="Helical" evidence="10">
    <location>
        <begin position="65"/>
        <end position="81"/>
    </location>
</feature>
<dbReference type="GO" id="GO:0034626">
    <property type="term" value="P:fatty acid elongation, polyunsaturated fatty acid"/>
    <property type="evidence" value="ECO:0007669"/>
    <property type="project" value="TreeGrafter"/>
</dbReference>
<evidence type="ECO:0000256" key="3">
    <source>
        <dbReference type="ARBA" id="ARBA00022679"/>
    </source>
</evidence>
<organism evidence="11 12">
    <name type="scientific">Senna tora</name>
    <dbReference type="NCBI Taxonomy" id="362788"/>
    <lineage>
        <taxon>Eukaryota</taxon>
        <taxon>Viridiplantae</taxon>
        <taxon>Streptophyta</taxon>
        <taxon>Embryophyta</taxon>
        <taxon>Tracheophyta</taxon>
        <taxon>Spermatophyta</taxon>
        <taxon>Magnoliopsida</taxon>
        <taxon>eudicotyledons</taxon>
        <taxon>Gunneridae</taxon>
        <taxon>Pentapetalae</taxon>
        <taxon>rosids</taxon>
        <taxon>fabids</taxon>
        <taxon>Fabales</taxon>
        <taxon>Fabaceae</taxon>
        <taxon>Caesalpinioideae</taxon>
        <taxon>Cassia clade</taxon>
        <taxon>Senna</taxon>
    </lineage>
</organism>
<dbReference type="GO" id="GO:0034625">
    <property type="term" value="P:fatty acid elongation, monounsaturated fatty acid"/>
    <property type="evidence" value="ECO:0007669"/>
    <property type="project" value="TreeGrafter"/>
</dbReference>
<keyword evidence="4 10" id="KW-0812">Transmembrane</keyword>
<feature type="transmembrane region" description="Helical" evidence="10">
    <location>
        <begin position="93"/>
        <end position="112"/>
    </location>
</feature>
<evidence type="ECO:0000313" key="12">
    <source>
        <dbReference type="Proteomes" id="UP000634136"/>
    </source>
</evidence>
<proteinExistence type="predicted"/>
<evidence type="ECO:0000256" key="4">
    <source>
        <dbReference type="ARBA" id="ARBA00022692"/>
    </source>
</evidence>
<dbReference type="OrthoDB" id="434092at2759"/>
<dbReference type="GO" id="GO:0009922">
    <property type="term" value="F:fatty acid elongase activity"/>
    <property type="evidence" value="ECO:0007669"/>
    <property type="project" value="InterPro"/>
</dbReference>
<evidence type="ECO:0000256" key="9">
    <source>
        <dbReference type="ARBA" id="ARBA00023160"/>
    </source>
</evidence>
<keyword evidence="9" id="KW-0275">Fatty acid biosynthesis</keyword>
<feature type="transmembrane region" description="Helical" evidence="10">
    <location>
        <begin position="187"/>
        <end position="207"/>
    </location>
</feature>
<dbReference type="AlphaFoldDB" id="A0A834STL5"/>
<comment type="caution">
    <text evidence="11">The sequence shown here is derived from an EMBL/GenBank/DDBJ whole genome shotgun (WGS) entry which is preliminary data.</text>
</comment>
<dbReference type="EMBL" id="JAAIUW010000011">
    <property type="protein sequence ID" value="KAF7809754.1"/>
    <property type="molecule type" value="Genomic_DNA"/>
</dbReference>
<keyword evidence="3" id="KW-0808">Transferase</keyword>
<keyword evidence="8 10" id="KW-0472">Membrane</keyword>
<evidence type="ECO:0000313" key="11">
    <source>
        <dbReference type="EMBL" id="KAF7809754.1"/>
    </source>
</evidence>
<keyword evidence="2" id="KW-0444">Lipid biosynthesis</keyword>
<dbReference type="PANTHER" id="PTHR11157:SF11">
    <property type="entry name" value="ELONGATION OF FATTY ACIDS PROTEIN 3-LIKE"/>
    <property type="match status" value="1"/>
</dbReference>
<sequence length="224" mass="25735">MAITVENLVEDSSLSISLISVTIFAGILLSAAAEIRDTRWFWRRSKTPIQWLLCFPLGTRPSGRVFFWSYMYYLSRFVVMWRAIFSILRRRKLALLQIFNHSVSTLASFLWLEFSQSFQVVAILLTTLVHSVVYGYRLWKGVGPRGGIACLSFVVNCHVVLVGCNVVCHVWVFLLHNFRGGCNGIEAWVFNSVLNAVILLLFLNFYVRIHLPNTRRKKLEGEVN</sequence>